<organism evidence="4">
    <name type="scientific">Gongylonema pulchrum</name>
    <dbReference type="NCBI Taxonomy" id="637853"/>
    <lineage>
        <taxon>Eukaryota</taxon>
        <taxon>Metazoa</taxon>
        <taxon>Ecdysozoa</taxon>
        <taxon>Nematoda</taxon>
        <taxon>Chromadorea</taxon>
        <taxon>Rhabditida</taxon>
        <taxon>Spirurina</taxon>
        <taxon>Spiruromorpha</taxon>
        <taxon>Spiruroidea</taxon>
        <taxon>Gongylonematidae</taxon>
        <taxon>Gongylonema</taxon>
    </lineage>
</organism>
<keyword evidence="3" id="KW-1185">Reference proteome</keyword>
<feature type="region of interest" description="Disordered" evidence="1">
    <location>
        <begin position="29"/>
        <end position="93"/>
    </location>
</feature>
<evidence type="ECO:0000256" key="1">
    <source>
        <dbReference type="SAM" id="MobiDB-lite"/>
    </source>
</evidence>
<proteinExistence type="predicted"/>
<evidence type="ECO:0000313" key="4">
    <source>
        <dbReference type="WBParaSite" id="GPUH_0000240501-mRNA-1"/>
    </source>
</evidence>
<gene>
    <name evidence="2" type="ORF">GPUH_LOCUS2400</name>
</gene>
<dbReference type="EMBL" id="UYRT01003587">
    <property type="protein sequence ID" value="VDK33991.1"/>
    <property type="molecule type" value="Genomic_DNA"/>
</dbReference>
<dbReference type="AlphaFoldDB" id="A0A183D109"/>
<sequence length="205" mass="22881">MTCMLERCSVSGVHRIHERLSSREMYAAVPGAPGTEPATPMLASEVQISAAPPSQPQTFDKLAAPAPDKGKEKAKDDKAETKGKSNERETKSKVGIALLDRHCEKAGDVMEFEQLTRNCDTLFLVDLIKGQLLPNACRLNLCKQKLRKRFVTFIVSLQGSKTKMIEEPQPGKHDQSTEDKQRMFASSTFKKFSVRLTADLRELLF</sequence>
<reference evidence="4" key="1">
    <citation type="submission" date="2016-06" db="UniProtKB">
        <authorList>
            <consortium name="WormBaseParasite"/>
        </authorList>
    </citation>
    <scope>IDENTIFICATION</scope>
</reference>
<reference evidence="2 3" key="2">
    <citation type="submission" date="2018-11" db="EMBL/GenBank/DDBJ databases">
        <authorList>
            <consortium name="Pathogen Informatics"/>
        </authorList>
    </citation>
    <scope>NUCLEOTIDE SEQUENCE [LARGE SCALE GENOMIC DNA]</scope>
</reference>
<feature type="compositionally biased region" description="Basic and acidic residues" evidence="1">
    <location>
        <begin position="68"/>
        <end position="92"/>
    </location>
</feature>
<protein>
    <submittedName>
        <fullName evidence="2 4">Uncharacterized protein</fullName>
    </submittedName>
</protein>
<dbReference type="WBParaSite" id="GPUH_0000240501-mRNA-1">
    <property type="protein sequence ID" value="GPUH_0000240501-mRNA-1"/>
    <property type="gene ID" value="GPUH_0000240501"/>
</dbReference>
<name>A0A183D109_9BILA</name>
<accession>A0A183D109</accession>
<evidence type="ECO:0000313" key="3">
    <source>
        <dbReference type="Proteomes" id="UP000271098"/>
    </source>
</evidence>
<dbReference type="Proteomes" id="UP000271098">
    <property type="component" value="Unassembled WGS sequence"/>
</dbReference>
<evidence type="ECO:0000313" key="2">
    <source>
        <dbReference type="EMBL" id="VDK33991.1"/>
    </source>
</evidence>